<dbReference type="Proteomes" id="UP000273643">
    <property type="component" value="Unassembled WGS sequence"/>
</dbReference>
<protein>
    <submittedName>
        <fullName evidence="2">Putative general porin</fullName>
    </submittedName>
</protein>
<sequence length="235" mass="25254">MKIKSLALATAFSLTSGLAMANSYQAEVGASYTDVENGDGVFGMYGEFHFSPVQTRNHPLAEAAFLERSSNVYAAADDDFDALTVGGELYVPDTMFYVGGRVTRVDNAAGDETTAYATLGLTPVDGLLVTTEFSEDGYDANISAKYVTSLGGGNFVNLEGTYQDTDFDDDILSLGADFYFDRTWSVGAGYTDFLGDDQFTLRTEKFFTNEISGRLSFTDSDAAGNVFTIGGAVRF</sequence>
<feature type="chain" id="PRO_5018286377" evidence="1">
    <location>
        <begin position="22"/>
        <end position="235"/>
    </location>
</feature>
<evidence type="ECO:0000313" key="3">
    <source>
        <dbReference type="Proteomes" id="UP000273643"/>
    </source>
</evidence>
<organism evidence="2 3">
    <name type="scientific">Marinimicrobium koreense</name>
    <dbReference type="NCBI Taxonomy" id="306545"/>
    <lineage>
        <taxon>Bacteria</taxon>
        <taxon>Pseudomonadati</taxon>
        <taxon>Pseudomonadota</taxon>
        <taxon>Gammaproteobacteria</taxon>
        <taxon>Cellvibrionales</taxon>
        <taxon>Cellvibrionaceae</taxon>
        <taxon>Marinimicrobium</taxon>
    </lineage>
</organism>
<comment type="caution">
    <text evidence="2">The sequence shown here is derived from an EMBL/GenBank/DDBJ whole genome shotgun (WGS) entry which is preliminary data.</text>
</comment>
<proteinExistence type="predicted"/>
<dbReference type="EMBL" id="RJUK01000001">
    <property type="protein sequence ID" value="ROQ20992.1"/>
    <property type="molecule type" value="Genomic_DNA"/>
</dbReference>
<keyword evidence="3" id="KW-1185">Reference proteome</keyword>
<accession>A0A3N1NQ53</accession>
<evidence type="ECO:0000256" key="1">
    <source>
        <dbReference type="SAM" id="SignalP"/>
    </source>
</evidence>
<dbReference type="SUPFAM" id="SSF56935">
    <property type="entry name" value="Porins"/>
    <property type="match status" value="1"/>
</dbReference>
<dbReference type="Pfam" id="PF16956">
    <property type="entry name" value="Porin_7"/>
    <property type="match status" value="2"/>
</dbReference>
<keyword evidence="1" id="KW-0732">Signal</keyword>
<dbReference type="InterPro" id="IPR031593">
    <property type="entry name" value="Porin_7"/>
</dbReference>
<evidence type="ECO:0000313" key="2">
    <source>
        <dbReference type="EMBL" id="ROQ20992.1"/>
    </source>
</evidence>
<reference evidence="2 3" key="1">
    <citation type="submission" date="2018-11" db="EMBL/GenBank/DDBJ databases">
        <title>Genomic Encyclopedia of Type Strains, Phase IV (KMG-IV): sequencing the most valuable type-strain genomes for metagenomic binning, comparative biology and taxonomic classification.</title>
        <authorList>
            <person name="Goeker M."/>
        </authorList>
    </citation>
    <scope>NUCLEOTIDE SEQUENCE [LARGE SCALE GENOMIC DNA]</scope>
    <source>
        <strain evidence="2 3">DSM 16974</strain>
    </source>
</reference>
<feature type="signal peptide" evidence="1">
    <location>
        <begin position="1"/>
        <end position="21"/>
    </location>
</feature>
<name>A0A3N1NQ53_9GAMM</name>
<gene>
    <name evidence="2" type="ORF">EDC38_1613</name>
</gene>
<dbReference type="RefSeq" id="WP_170162875.1">
    <property type="nucleotide sequence ID" value="NZ_JBHYFO010000038.1"/>
</dbReference>
<dbReference type="AlphaFoldDB" id="A0A3N1NQ53"/>